<organism evidence="4 5">
    <name type="scientific">Thalassospira lucentensis</name>
    <dbReference type="NCBI Taxonomy" id="168935"/>
    <lineage>
        <taxon>Bacteria</taxon>
        <taxon>Pseudomonadati</taxon>
        <taxon>Pseudomonadota</taxon>
        <taxon>Alphaproteobacteria</taxon>
        <taxon>Rhodospirillales</taxon>
        <taxon>Thalassospiraceae</taxon>
        <taxon>Thalassospira</taxon>
    </lineage>
</organism>
<dbReference type="EMBL" id="LPVY01000024">
    <property type="protein sequence ID" value="KZB61107.1"/>
    <property type="molecule type" value="Genomic_DNA"/>
</dbReference>
<dbReference type="InterPro" id="IPR029057">
    <property type="entry name" value="PRTase-like"/>
</dbReference>
<comment type="caution">
    <text evidence="4">The sequence shown here is derived from an EMBL/GenBank/DDBJ whole genome shotgun (WGS) entry which is preliminary data.</text>
</comment>
<name>A0A154L0S6_9PROT</name>
<dbReference type="InterPro" id="IPR000836">
    <property type="entry name" value="PRTase_dom"/>
</dbReference>
<dbReference type="PANTHER" id="PTHR47505">
    <property type="entry name" value="DNA UTILIZATION PROTEIN YHGH"/>
    <property type="match status" value="1"/>
</dbReference>
<feature type="domain" description="Phosphoribosyltransferase" evidence="2">
    <location>
        <begin position="172"/>
        <end position="256"/>
    </location>
</feature>
<evidence type="ECO:0000259" key="3">
    <source>
        <dbReference type="Pfam" id="PF18912"/>
    </source>
</evidence>
<evidence type="ECO:0000313" key="4">
    <source>
        <dbReference type="EMBL" id="KZB61107.1"/>
    </source>
</evidence>
<evidence type="ECO:0000313" key="5">
    <source>
        <dbReference type="Proteomes" id="UP000076335"/>
    </source>
</evidence>
<dbReference type="Gene3D" id="3.40.50.2020">
    <property type="match status" value="1"/>
</dbReference>
<dbReference type="Pfam" id="PF00156">
    <property type="entry name" value="Pribosyltran"/>
    <property type="match status" value="1"/>
</dbReference>
<dbReference type="Pfam" id="PF18912">
    <property type="entry name" value="DZR_2"/>
    <property type="match status" value="1"/>
</dbReference>
<evidence type="ECO:0000256" key="1">
    <source>
        <dbReference type="ARBA" id="ARBA00008007"/>
    </source>
</evidence>
<reference evidence="4 5" key="1">
    <citation type="submission" date="2015-12" db="EMBL/GenBank/DDBJ databases">
        <title>Genome sequence of Thalassospira lucentensis MCCC 1A02072.</title>
        <authorList>
            <person name="Lu L."/>
            <person name="Lai Q."/>
            <person name="Shao Z."/>
            <person name="Qian P."/>
        </authorList>
    </citation>
    <scope>NUCLEOTIDE SEQUENCE [LARGE SCALE GENOMIC DNA]</scope>
    <source>
        <strain evidence="4 5">MCCC 1A02072</strain>
    </source>
</reference>
<evidence type="ECO:0000259" key="2">
    <source>
        <dbReference type="Pfam" id="PF00156"/>
    </source>
</evidence>
<proteinExistence type="inferred from homology"/>
<dbReference type="AlphaFoldDB" id="A0A154L0S6"/>
<feature type="domain" description="Double zinc ribbon" evidence="3">
    <location>
        <begin position="20"/>
        <end position="86"/>
    </location>
</feature>
<gene>
    <name evidence="4" type="ORF">AUP42_07465</name>
</gene>
<dbReference type="InterPro" id="IPR044005">
    <property type="entry name" value="DZR_2"/>
</dbReference>
<accession>A0A154L0S6</accession>
<dbReference type="InterPro" id="IPR051910">
    <property type="entry name" value="ComF/GntX_DNA_util-trans"/>
</dbReference>
<dbReference type="Proteomes" id="UP000076335">
    <property type="component" value="Unassembled WGS sequence"/>
</dbReference>
<dbReference type="OrthoDB" id="9779910at2"/>
<dbReference type="RefSeq" id="WP_062953371.1">
    <property type="nucleotide sequence ID" value="NZ_LPVY01000024.1"/>
</dbReference>
<sequence>MGILPARVGRIVGNVMQIGLRTVLPPRCGGCGMVTDTVHAVCADCWAGLRFISDPLCACCGYPFEIAGDDGGNDDAGDGTLCGECLRKSPAFDAARAALVYDGGSRDYLLRFKHGDRTDLTPLLSRWLLLAGRDFWGDADLIIPVPLHRTRLLMRRYNQSGLLAASLSRQTGIAWHGTVLRRLRKTRSLGGLGASSRKREVGGAFGLDDRIAARIGLAGARVVLIDDVLTTGATANACARILKRAGAMQVRLITVARVVR</sequence>
<dbReference type="PANTHER" id="PTHR47505:SF1">
    <property type="entry name" value="DNA UTILIZATION PROTEIN YHGH"/>
    <property type="match status" value="1"/>
</dbReference>
<protein>
    <submittedName>
        <fullName evidence="4">Competence protein ComF</fullName>
    </submittedName>
</protein>
<dbReference type="SUPFAM" id="SSF53271">
    <property type="entry name" value="PRTase-like"/>
    <property type="match status" value="1"/>
</dbReference>
<dbReference type="CDD" id="cd06223">
    <property type="entry name" value="PRTases_typeI"/>
    <property type="match status" value="1"/>
</dbReference>
<comment type="similarity">
    <text evidence="1">Belongs to the ComF/GntX family.</text>
</comment>